<dbReference type="RefSeq" id="WP_308992367.1">
    <property type="nucleotide sequence ID" value="NZ_CP155618.1"/>
</dbReference>
<dbReference type="KEGG" id="mlil:QLS71_000765"/>
<protein>
    <submittedName>
        <fullName evidence="3">VCBS repeat-containing protein</fullName>
    </submittedName>
</protein>
<dbReference type="InterPro" id="IPR013517">
    <property type="entry name" value="FG-GAP"/>
</dbReference>
<dbReference type="Pfam" id="PF13517">
    <property type="entry name" value="FG-GAP_3"/>
    <property type="match status" value="4"/>
</dbReference>
<dbReference type="InterPro" id="IPR028994">
    <property type="entry name" value="Integrin_alpha_N"/>
</dbReference>
<organism evidence="3 4">
    <name type="scientific">Mariniflexile litorale</name>
    <dbReference type="NCBI Taxonomy" id="3045158"/>
    <lineage>
        <taxon>Bacteria</taxon>
        <taxon>Pseudomonadati</taxon>
        <taxon>Bacteroidota</taxon>
        <taxon>Flavobacteriia</taxon>
        <taxon>Flavobacteriales</taxon>
        <taxon>Flavobacteriaceae</taxon>
        <taxon>Mariniflexile</taxon>
    </lineage>
</organism>
<dbReference type="SUPFAM" id="SSF69318">
    <property type="entry name" value="Integrin alpha N-terminal domain"/>
    <property type="match status" value="3"/>
</dbReference>
<evidence type="ECO:0000313" key="3">
    <source>
        <dbReference type="EMBL" id="XBL14570.1"/>
    </source>
</evidence>
<dbReference type="InterPro" id="IPR011519">
    <property type="entry name" value="UnbV_ASPIC"/>
</dbReference>
<dbReference type="Gene3D" id="2.130.10.130">
    <property type="entry name" value="Integrin alpha, N-terminal"/>
    <property type="match status" value="3"/>
</dbReference>
<dbReference type="Pfam" id="PF07593">
    <property type="entry name" value="UnbV_ASPIC"/>
    <property type="match status" value="1"/>
</dbReference>
<reference evidence="3" key="1">
    <citation type="submission" date="2024-04" db="EMBL/GenBank/DDBJ databases">
        <title>Mariniflexile litorale, isolated from the shallow sediments of the Sea of Japan.</title>
        <authorList>
            <person name="Romanenko L."/>
            <person name="Isaeva M."/>
        </authorList>
    </citation>
    <scope>NUCLEOTIDE SEQUENCE [LARGE SCALE GENOMIC DNA]</scope>
    <source>
        <strain evidence="3">KMM 9835</strain>
    </source>
</reference>
<keyword evidence="1" id="KW-0732">Signal</keyword>
<name>A0AAU7EGX1_9FLAO</name>
<dbReference type="InterPro" id="IPR027039">
    <property type="entry name" value="Crtac1"/>
</dbReference>
<keyword evidence="4" id="KW-1185">Reference proteome</keyword>
<dbReference type="EMBL" id="CP155618">
    <property type="protein sequence ID" value="XBL14570.1"/>
    <property type="molecule type" value="Genomic_DNA"/>
</dbReference>
<gene>
    <name evidence="3" type="ORF">QLS71_000765</name>
</gene>
<dbReference type="Proteomes" id="UP001224325">
    <property type="component" value="Chromosome"/>
</dbReference>
<evidence type="ECO:0000313" key="4">
    <source>
        <dbReference type="Proteomes" id="UP001224325"/>
    </source>
</evidence>
<dbReference type="PANTHER" id="PTHR16026">
    <property type="entry name" value="CARTILAGE ACIDIC PROTEIN 1"/>
    <property type="match status" value="1"/>
</dbReference>
<dbReference type="AlphaFoldDB" id="A0AAU7EGX1"/>
<evidence type="ECO:0000259" key="2">
    <source>
        <dbReference type="Pfam" id="PF07593"/>
    </source>
</evidence>
<accession>A0AAU7EGX1</accession>
<evidence type="ECO:0000256" key="1">
    <source>
        <dbReference type="ARBA" id="ARBA00022729"/>
    </source>
</evidence>
<dbReference type="PANTHER" id="PTHR16026:SF0">
    <property type="entry name" value="CARTILAGE ACIDIC PROTEIN 1"/>
    <property type="match status" value="1"/>
</dbReference>
<feature type="domain" description="ASPIC/UnbV" evidence="2">
    <location>
        <begin position="516"/>
        <end position="582"/>
    </location>
</feature>
<proteinExistence type="predicted"/>
<sequence length="1093" mass="123187">MACSNLEEKDIGFSLVPSSKSGINFQNNVEETDTFNFLKYIYFYNGAGVAAGDLNGDGLDDLYFTANMELNKLYLNKGDLTFEDITEYTKMGGSKDTWYTGVTFVDINGDGRLDIYLSQIGEFVNTNGRNQLYINYGNDKNGYPIFKEEASKYGLNLATTTTQTAFFDYDLDGDLDAYFLNHSDYNKGIFGPATQRKVIHPIGDKLFRNDNNTFVDVTEESGLYSSLIGYGLGISVADINDDGYPDIYVGNDFHEDDYLYINNQDGTFSESLEKYMGHTSRFSMGTDIADINNDGLPDIMSLDMLAEDPQKLRTSQGEDSYPIFHYKLKFGYGYQYARNALQLNNGNETFSDIALFSGVAATDWSWSVLINDYDLDGSKDIFIANGIYRRSNDMDYMKYISNNSVKKNIKSGEKNIYKDIVSKMPSDRLGNYLYQNQNDFTFKNKASEWGLDAATFSNGSIHTDLDNDGDLDLVINNLNETAQVYENRIRNNNKDEIESPNYLKIALKGNKQNLFGIGTKVYLKYQGNIQFQEMMSVRGYMSSPPAYLTFGLGSAQKVDSVIVEWMGKKRQVLTDVAVNQKIQITEDEASEIIEEKIEKQTLFKDITNKSDIHYKHQENRFFEFNRERLMPHMVSAEGPSIVVADVNNDGKEDFFVTGARGQASTIYKQTNTNKFVDLNQTVFAKDSLSEDVGAAFFDADGDKDVDLLVVTGGNQDFKNIPQMMPRLYMNDGKGNFSKSKNLPEIHVTASCVKACDYDKDGDVDAFIGGRAIPVNYGGIPKSYLLNNNGKGDFEEVQNTSLQDVGMVTEAIWTDLNGDQWTDLVIVGEWMPITIFINKEGRLIKQAPENIGLDISSGLWNTVVAEDFDGDGDLDLIAGNLGLNSKLRASVSEPVQMYVDDFDHNTWKEPIITHYVNGEEFPFARIDELQKQLSYLSKKFNTYAQYSTAKLNDIFPKEQLLKAKHFEVQELRSMYIENLGNGKFKMKPLPNQVQFTTSNALLPLDYNNDGHKDVLVGGNFYEVNVQFGRYDAGYGYLLKGLGDGTFVVEDQQKMGFLLNNQVRDLQSIQLSDNQEGILVAKNNENVKLFIKSKE</sequence>